<dbReference type="Gene3D" id="3.30.300.30">
    <property type="match status" value="1"/>
</dbReference>
<dbReference type="InterPro" id="IPR020845">
    <property type="entry name" value="AMP-binding_CS"/>
</dbReference>
<dbReference type="PANTHER" id="PTHR43605:SF10">
    <property type="entry name" value="ACYL-COA SYNTHETASE MEDIUM CHAIN FAMILY MEMBER 3"/>
    <property type="match status" value="1"/>
</dbReference>
<reference key="2">
    <citation type="submission" date="2011-04" db="EMBL/GenBank/DDBJ databases">
        <title>Complete sequence of chromosome of Haliscomenobacter hydrossis DSM 1100.</title>
        <authorList>
            <consortium name="US DOE Joint Genome Institute (JGI-PGF)"/>
            <person name="Lucas S."/>
            <person name="Han J."/>
            <person name="Lapidus A."/>
            <person name="Bruce D."/>
            <person name="Goodwin L."/>
            <person name="Pitluck S."/>
            <person name="Peters L."/>
            <person name="Kyrpides N."/>
            <person name="Mavromatis K."/>
            <person name="Ivanova N."/>
            <person name="Ovchinnikova G."/>
            <person name="Pagani I."/>
            <person name="Daligault H."/>
            <person name="Detter J.C."/>
            <person name="Han C."/>
            <person name="Land M."/>
            <person name="Hauser L."/>
            <person name="Markowitz V."/>
            <person name="Cheng J.-F."/>
            <person name="Hugenholtz P."/>
            <person name="Woyke T."/>
            <person name="Wu D."/>
            <person name="Verbarg S."/>
            <person name="Frueling A."/>
            <person name="Brambilla E."/>
            <person name="Klenk H.-P."/>
            <person name="Eisen J.A."/>
        </authorList>
    </citation>
    <scope>NUCLEOTIDE SEQUENCE</scope>
    <source>
        <strain>DSM 1100</strain>
    </source>
</reference>
<keyword evidence="2 7" id="KW-0436">Ligase</keyword>
<dbReference type="GO" id="GO:0006637">
    <property type="term" value="P:acyl-CoA metabolic process"/>
    <property type="evidence" value="ECO:0007669"/>
    <property type="project" value="TreeGrafter"/>
</dbReference>
<reference evidence="7 8" key="1">
    <citation type="journal article" date="2011" name="Stand. Genomic Sci.">
        <title>Complete genome sequence of Haliscomenobacter hydrossis type strain (O).</title>
        <authorList>
            <consortium name="US DOE Joint Genome Institute (JGI-PGF)"/>
            <person name="Daligault H."/>
            <person name="Lapidus A."/>
            <person name="Zeytun A."/>
            <person name="Nolan M."/>
            <person name="Lucas S."/>
            <person name="Del Rio T.G."/>
            <person name="Tice H."/>
            <person name="Cheng J.F."/>
            <person name="Tapia R."/>
            <person name="Han C."/>
            <person name="Goodwin L."/>
            <person name="Pitluck S."/>
            <person name="Liolios K."/>
            <person name="Pagani I."/>
            <person name="Ivanova N."/>
            <person name="Huntemann M."/>
            <person name="Mavromatis K."/>
            <person name="Mikhailova N."/>
            <person name="Pati A."/>
            <person name="Chen A."/>
            <person name="Palaniappan K."/>
            <person name="Land M."/>
            <person name="Hauser L."/>
            <person name="Brambilla E.M."/>
            <person name="Rohde M."/>
            <person name="Verbarg S."/>
            <person name="Goker M."/>
            <person name="Bristow J."/>
            <person name="Eisen J.A."/>
            <person name="Markowitz V."/>
            <person name="Hugenholtz P."/>
            <person name="Kyrpides N.C."/>
            <person name="Klenk H.P."/>
            <person name="Woyke T."/>
        </authorList>
    </citation>
    <scope>NUCLEOTIDE SEQUENCE [LARGE SCALE GENOMIC DNA]</scope>
    <source>
        <strain evidence="8">ATCC 27775 / DSM 1100 / LMG 10767 / O</strain>
    </source>
</reference>
<evidence type="ECO:0000256" key="2">
    <source>
        <dbReference type="ARBA" id="ARBA00022598"/>
    </source>
</evidence>
<dbReference type="InterPro" id="IPR051087">
    <property type="entry name" value="Mitochondrial_ACSM"/>
</dbReference>
<dbReference type="KEGG" id="hhy:Halhy_0775"/>
<dbReference type="EMBL" id="CP002691">
    <property type="protein sequence ID" value="AEE48682.1"/>
    <property type="molecule type" value="Genomic_DNA"/>
</dbReference>
<dbReference type="InterPro" id="IPR000873">
    <property type="entry name" value="AMP-dep_synth/lig_dom"/>
</dbReference>
<dbReference type="GO" id="GO:0031956">
    <property type="term" value="F:medium-chain fatty acid-CoA ligase activity"/>
    <property type="evidence" value="ECO:0007669"/>
    <property type="project" value="UniProtKB-EC"/>
</dbReference>
<dbReference type="Pfam" id="PF00501">
    <property type="entry name" value="AMP-binding"/>
    <property type="match status" value="1"/>
</dbReference>
<sequence>MDIKDFFSKVREDVSKEQFDNLAGLTVHKPEYFNWVMDIFYDLNVKKHPGSTALIWRHYTKEKRYTFERIYGAANQFLNFLRKHGIQKGNCIYTQLPLDPANWISTLAAIKGGLVLIPAAINLIEKDIAYRFKTIFPEVVITDLANAEKIEVAEKILGKTVKVKILVDGERPGWHWIETIQDEDQTAEAAKTLADDHLFYFFTSGTTGLPKIVTHTHFTYPFGHLSTASWIGMRHGDIHYNISAPGWAKFAWSSFFAPWNMGATIFANQVDKFEAKEQLKTIEQYGVTTFCAPPTVLRMVILEDLSSYHFKFRQCVAAGEPLNAEIIEKWQQGTGIVIRDGYGQTETTCLVANLPGAKIKYGSMGKPTFLYKVIIANDEGVEQPTFEEGNICIKMDDQKANGVFIDYLGEPERKALVFKHGLYYTGDKAYQDEEGYIWFVGRDDDVIKASDFRIGPFEVESVLIEHESVVETAVVASPHPLRGFAVKAFVLLRAGEMGSQELAEELFAHCENNLAAYKIPRIIEFVEALPKTISGKIRRVELRAGEAERKSRQEVSAAEFFHKKY</sequence>
<protein>
    <submittedName>
        <fullName evidence="7">Butyrate--CoA ligase</fullName>
        <ecNumber evidence="7">6.2.1.2</ecNumber>
    </submittedName>
</protein>
<keyword evidence="4" id="KW-0067">ATP-binding</keyword>
<dbReference type="InterPro" id="IPR045851">
    <property type="entry name" value="AMP-bd_C_sf"/>
</dbReference>
<name>F4L3S8_HALH1</name>
<comment type="similarity">
    <text evidence="1">Belongs to the ATP-dependent AMP-binding enzyme family.</text>
</comment>
<dbReference type="HOGENOM" id="CLU_000022_59_10_10"/>
<evidence type="ECO:0000313" key="7">
    <source>
        <dbReference type="EMBL" id="AEE48682.1"/>
    </source>
</evidence>
<dbReference type="PROSITE" id="PS00455">
    <property type="entry name" value="AMP_BINDING"/>
    <property type="match status" value="1"/>
</dbReference>
<dbReference type="Proteomes" id="UP000008461">
    <property type="component" value="Chromosome"/>
</dbReference>
<gene>
    <name evidence="7" type="ordered locus">Halhy_0775</name>
</gene>
<feature type="domain" description="AMP-binding enzyme C-terminal" evidence="6">
    <location>
        <begin position="458"/>
        <end position="536"/>
    </location>
</feature>
<evidence type="ECO:0000259" key="6">
    <source>
        <dbReference type="Pfam" id="PF13193"/>
    </source>
</evidence>
<dbReference type="PANTHER" id="PTHR43605">
    <property type="entry name" value="ACYL-COENZYME A SYNTHETASE"/>
    <property type="match status" value="1"/>
</dbReference>
<dbReference type="eggNOG" id="COG0365">
    <property type="taxonomic scope" value="Bacteria"/>
</dbReference>
<keyword evidence="3" id="KW-0547">Nucleotide-binding</keyword>
<dbReference type="SUPFAM" id="SSF56801">
    <property type="entry name" value="Acetyl-CoA synthetase-like"/>
    <property type="match status" value="1"/>
</dbReference>
<dbReference type="STRING" id="760192.Halhy_0775"/>
<organism evidence="7 8">
    <name type="scientific">Haliscomenobacter hydrossis (strain ATCC 27775 / DSM 1100 / LMG 10767 / O)</name>
    <dbReference type="NCBI Taxonomy" id="760192"/>
    <lineage>
        <taxon>Bacteria</taxon>
        <taxon>Pseudomonadati</taxon>
        <taxon>Bacteroidota</taxon>
        <taxon>Saprospiria</taxon>
        <taxon>Saprospirales</taxon>
        <taxon>Haliscomenobacteraceae</taxon>
        <taxon>Haliscomenobacter</taxon>
    </lineage>
</organism>
<dbReference type="RefSeq" id="WP_013763246.1">
    <property type="nucleotide sequence ID" value="NC_015510.1"/>
</dbReference>
<dbReference type="AlphaFoldDB" id="F4L3S8"/>
<evidence type="ECO:0000313" key="8">
    <source>
        <dbReference type="Proteomes" id="UP000008461"/>
    </source>
</evidence>
<dbReference type="InterPro" id="IPR025110">
    <property type="entry name" value="AMP-bd_C"/>
</dbReference>
<dbReference type="GO" id="GO:0006633">
    <property type="term" value="P:fatty acid biosynthetic process"/>
    <property type="evidence" value="ECO:0007669"/>
    <property type="project" value="TreeGrafter"/>
</dbReference>
<evidence type="ECO:0000256" key="1">
    <source>
        <dbReference type="ARBA" id="ARBA00006432"/>
    </source>
</evidence>
<dbReference type="InterPro" id="IPR042099">
    <property type="entry name" value="ANL_N_sf"/>
</dbReference>
<feature type="domain" description="AMP-dependent synthetase/ligase" evidence="5">
    <location>
        <begin position="44"/>
        <end position="394"/>
    </location>
</feature>
<dbReference type="EC" id="6.2.1.2" evidence="7"/>
<accession>F4L3S8</accession>
<keyword evidence="8" id="KW-1185">Reference proteome</keyword>
<dbReference type="Pfam" id="PF13193">
    <property type="entry name" value="AMP-binding_C"/>
    <property type="match status" value="1"/>
</dbReference>
<proteinExistence type="inferred from homology"/>
<evidence type="ECO:0000259" key="5">
    <source>
        <dbReference type="Pfam" id="PF00501"/>
    </source>
</evidence>
<dbReference type="GO" id="GO:0005524">
    <property type="term" value="F:ATP binding"/>
    <property type="evidence" value="ECO:0007669"/>
    <property type="project" value="UniProtKB-KW"/>
</dbReference>
<evidence type="ECO:0000256" key="3">
    <source>
        <dbReference type="ARBA" id="ARBA00022741"/>
    </source>
</evidence>
<evidence type="ECO:0000256" key="4">
    <source>
        <dbReference type="ARBA" id="ARBA00022840"/>
    </source>
</evidence>
<dbReference type="GO" id="GO:0004321">
    <property type="term" value="F:fatty-acyl-CoA synthase activity"/>
    <property type="evidence" value="ECO:0007669"/>
    <property type="project" value="TreeGrafter"/>
</dbReference>
<dbReference type="Gene3D" id="3.40.50.12780">
    <property type="entry name" value="N-terminal domain of ligase-like"/>
    <property type="match status" value="1"/>
</dbReference>